<dbReference type="EMBL" id="JAUJEB010000005">
    <property type="protein sequence ID" value="MDN5215032.1"/>
    <property type="molecule type" value="Genomic_DNA"/>
</dbReference>
<evidence type="ECO:0000259" key="4">
    <source>
        <dbReference type="PROSITE" id="PS51194"/>
    </source>
</evidence>
<comment type="caution">
    <text evidence="5">The sequence shown here is derived from an EMBL/GenBank/DDBJ whole genome shotgun (WGS) entry which is preliminary data.</text>
</comment>
<gene>
    <name evidence="5" type="ORF">QQ020_23325</name>
</gene>
<sequence length="1714" mass="197996">MDAFLTHRQIIDSYKLYLKSFLTISDERIKKAVEEAFSRKGFIPEPLIQFNPSFAKGDSLESLVSERLVHKDLPRIFGSYKLYKHQVDALKIGLSSRGFIVTSGTGSGKSLTYLATIFNDLLKEGKSKPGIKAILVYPMNALINSQEEEIKKYKEQFGHGFSITFAKYTGQESLDARDAIKRDPADIILTNYMMLELIMTRQTESWMRESISEHLKYLIFDELHTYRGRQGSDVSLLVRRIKHLSKKDIICIGTSATMASEGTPEYKKKAVADVAKTIFGSDYKLDQIIHETLENCTLGGLPDIDSVINSISTISSNGSFDDFRKHALAQWLENRIALNDNNGVLERGSPKSIEKIVEELTKDTSFAKEKCLAAVVDLLKWAEVLNTKAKEQGLFQSFLPFRFHQFISQTSTIFITLDTKENRKITIEPGRYIRENDEDILIYPILFSRLSGVEFICVEKDITNSKLIPRNPDEAFYTISQKDAARLGISEGLFTTGYVLQDFEGEYWNPTDIENLPESWFLKGDITRGLDPFYSFQVPQRISYNQSGDYSLNADKYPLKGWFISAKLRVDPTAGVVYDDVKTNENTKLMRLGNEGRSTATTLMAYSVIHSLHRQTEDVKNQKLLSFTDNRQDASLQAGHFNDFLTTIRLRSAVYHALEEKEEMKIYELPSKVLEKLSLPEEDYARNPSQLPGFPDEENERALKDYLLLRILYDLRKGWRYTLPNLEQSGLLLIDYFKLREFCVLDIHNDLPLISSLDLDQRVEFYRDILDFFRTSYSIYDPKLMDGRSELRDFLFNKLDPKKLWSLEENEKIETPSYLVSRNPGRTTRGLFTSSMGYRSVLGKYIKRRLQHANVPALNQDGYSEFVESICDRLVQGNLLKKKEEIIGSNGRVAGYQLRSDSIIWKAGDQKTIPIDKVRLISYANLELKPNLFFQELYKRNFLDYEKQIVGAEHTGQLSNKDRVEREKQFRKGKISSLFCSPTMELGIDIADLNIVHMRNVPPNPANYAQRSGRAGRSGQTAVVLTYCSAWSPHDRNYFKQASSMVAGNVVPPRIDLLNEELILTHYNAFILMELGLGSLNNSVVDMINIASSELTLKEQITAYIQDQYKLNRNSWITEFRTVINELVPELENVFWFTSNWFEKYTDSFEKRFSRAFNRWRTLYRNAQLMKEKAEVIVNDPTIKYSSQEHFEARTQRNVAERQMALLKNETGRRYGNESEFYVFRYLASEGFLPGYNFTRLPIRAFVGWKHQDDGEYISRARFVALKEYGPQNLIYHNGSKYRINRMMLTDGDTKLQPIKISKNTGYAFLDEEARQSNNDPITNMELKGEQNVEVRNNLLELNEVEGIPQDRISCEEEERTSQGFEMHQYFRYVNGIQSTKQSVIKSGNQPLLNVIYGPATELILINKQWRRSQNEGFEIDKRNGKWLRQRELDNQSIAENARNVMLYARDWADTIYLQPVKDLDVNSDQVESLSYALKRGIEKQFQIEENEIGVWVMGNPESPNIMIYEAAEGSLGILSQLVENPLKFKQLFIAAYEAVHFDPVTREDTRPDLPKASYEDLLSYYNQRSHDILDRHSIRKPLELLMDCTVDNIQDSKDRDAQYQYLLEGYDKNSSTESKLLKFLYENGYKLPDKAQVNMEEYYISADFVYNSSAGSVIIFCDGSVHDQDKVKKEDEHKRNLLRAKGFDVVEWHYSESLEDLVKRRKDVFIEVA</sequence>
<proteinExistence type="predicted"/>
<keyword evidence="2" id="KW-0067">ATP-binding</keyword>
<dbReference type="CDD" id="cd17923">
    <property type="entry name" value="DEXHc_Hrq1-like"/>
    <property type="match status" value="1"/>
</dbReference>
<dbReference type="Pfam" id="PF00270">
    <property type="entry name" value="DEAD"/>
    <property type="match status" value="1"/>
</dbReference>
<dbReference type="Gene3D" id="3.40.960.10">
    <property type="entry name" value="VSR Endonuclease"/>
    <property type="match status" value="1"/>
</dbReference>
<evidence type="ECO:0000313" key="5">
    <source>
        <dbReference type="EMBL" id="MDN5215032.1"/>
    </source>
</evidence>
<reference evidence="5" key="1">
    <citation type="submission" date="2023-06" db="EMBL/GenBank/DDBJ databases">
        <title>Genomic of Agaribacillus aureum.</title>
        <authorList>
            <person name="Wang G."/>
        </authorList>
    </citation>
    <scope>NUCLEOTIDE SEQUENCE</scope>
    <source>
        <strain evidence="5">BMA12</strain>
    </source>
</reference>
<evidence type="ECO:0000256" key="1">
    <source>
        <dbReference type="ARBA" id="ARBA00022741"/>
    </source>
</evidence>
<dbReference type="SUPFAM" id="SSF52540">
    <property type="entry name" value="P-loop containing nucleoside triphosphate hydrolases"/>
    <property type="match status" value="2"/>
</dbReference>
<name>A0ABT8LBA7_9BACT</name>
<dbReference type="SMART" id="SM00487">
    <property type="entry name" value="DEXDc"/>
    <property type="match status" value="1"/>
</dbReference>
<dbReference type="GO" id="GO:0004386">
    <property type="term" value="F:helicase activity"/>
    <property type="evidence" value="ECO:0007669"/>
    <property type="project" value="UniProtKB-KW"/>
</dbReference>
<protein>
    <submittedName>
        <fullName evidence="5">DEAD/DEAH box helicase</fullName>
    </submittedName>
</protein>
<dbReference type="Gene3D" id="3.40.50.300">
    <property type="entry name" value="P-loop containing nucleotide triphosphate hydrolases"/>
    <property type="match status" value="2"/>
</dbReference>
<dbReference type="Pfam" id="PF00271">
    <property type="entry name" value="Helicase_C"/>
    <property type="match status" value="1"/>
</dbReference>
<evidence type="ECO:0000256" key="2">
    <source>
        <dbReference type="ARBA" id="ARBA00022840"/>
    </source>
</evidence>
<feature type="domain" description="Helicase ATP-binding" evidence="3">
    <location>
        <begin position="90"/>
        <end position="276"/>
    </location>
</feature>
<evidence type="ECO:0000313" key="6">
    <source>
        <dbReference type="Proteomes" id="UP001172083"/>
    </source>
</evidence>
<dbReference type="PANTHER" id="PTHR47962">
    <property type="entry name" value="ATP-DEPENDENT HELICASE LHR-RELATED-RELATED"/>
    <property type="match status" value="1"/>
</dbReference>
<dbReference type="InterPro" id="IPR014001">
    <property type="entry name" value="Helicase_ATP-bd"/>
</dbReference>
<dbReference type="PROSITE" id="PS51194">
    <property type="entry name" value="HELICASE_CTER"/>
    <property type="match status" value="1"/>
</dbReference>
<keyword evidence="1" id="KW-0547">Nucleotide-binding</keyword>
<organism evidence="5 6">
    <name type="scientific">Agaribacillus aureus</name>
    <dbReference type="NCBI Taxonomy" id="3051825"/>
    <lineage>
        <taxon>Bacteria</taxon>
        <taxon>Pseudomonadati</taxon>
        <taxon>Bacteroidota</taxon>
        <taxon>Cytophagia</taxon>
        <taxon>Cytophagales</taxon>
        <taxon>Splendidivirgaceae</taxon>
        <taxon>Agaribacillus</taxon>
    </lineage>
</organism>
<dbReference type="InterPro" id="IPR027417">
    <property type="entry name" value="P-loop_NTPase"/>
</dbReference>
<feature type="domain" description="Helicase C-terminal" evidence="4">
    <location>
        <begin position="910"/>
        <end position="1063"/>
    </location>
</feature>
<dbReference type="PROSITE" id="PS51192">
    <property type="entry name" value="HELICASE_ATP_BIND_1"/>
    <property type="match status" value="1"/>
</dbReference>
<keyword evidence="5" id="KW-0378">Hydrolase</keyword>
<evidence type="ECO:0000259" key="3">
    <source>
        <dbReference type="PROSITE" id="PS51192"/>
    </source>
</evidence>
<keyword evidence="6" id="KW-1185">Reference proteome</keyword>
<accession>A0ABT8LBA7</accession>
<dbReference type="Proteomes" id="UP001172083">
    <property type="component" value="Unassembled WGS sequence"/>
</dbReference>
<dbReference type="PANTHER" id="PTHR47962:SF5">
    <property type="entry name" value="ATP-DEPENDENT HELICASE LHR-RELATED"/>
    <property type="match status" value="1"/>
</dbReference>
<dbReference type="InterPro" id="IPR001650">
    <property type="entry name" value="Helicase_C-like"/>
</dbReference>
<dbReference type="InterPro" id="IPR011545">
    <property type="entry name" value="DEAD/DEAH_box_helicase_dom"/>
</dbReference>
<keyword evidence="5" id="KW-0347">Helicase</keyword>
<dbReference type="InterPro" id="IPR052511">
    <property type="entry name" value="ATP-dep_Helicase"/>
</dbReference>
<dbReference type="SMART" id="SM00490">
    <property type="entry name" value="HELICc"/>
    <property type="match status" value="1"/>
</dbReference>